<reference evidence="1" key="1">
    <citation type="journal article" date="2021" name="Proc. Natl. Acad. Sci. U.S.A.">
        <title>A Catalog of Tens of Thousands of Viruses from Human Metagenomes Reveals Hidden Associations with Chronic Diseases.</title>
        <authorList>
            <person name="Tisza M.J."/>
            <person name="Buck C.B."/>
        </authorList>
    </citation>
    <scope>NUCLEOTIDE SEQUENCE</scope>
    <source>
        <strain evidence="1">CtsYb1</strain>
    </source>
</reference>
<proteinExistence type="predicted"/>
<protein>
    <submittedName>
        <fullName evidence="1">Uncharacterized protein</fullName>
    </submittedName>
</protein>
<organism evidence="1">
    <name type="scientific">Siphoviridae sp. ctsYb1</name>
    <dbReference type="NCBI Taxonomy" id="2825696"/>
    <lineage>
        <taxon>Viruses</taxon>
        <taxon>Duplodnaviria</taxon>
        <taxon>Heunggongvirae</taxon>
        <taxon>Uroviricota</taxon>
        <taxon>Caudoviricetes</taxon>
    </lineage>
</organism>
<accession>A0A8S5VIU7</accession>
<evidence type="ECO:0000313" key="1">
    <source>
        <dbReference type="EMBL" id="DAG06511.1"/>
    </source>
</evidence>
<sequence length="165" mass="19121">MRILSIGFGDKKKVKYEKANNAGITETYKLSTEDDFRPEILEAYVKARALVIETFKVFKLFEEEWLKIKSISFKWHKEMPKVITEAKYVLIITNKYGDECTISTSWLSVIDEAPEKLIPLAEEIELFVRGARAQGKLWEEKLEDDAVEGETFHINDLVQEGKEND</sequence>
<name>A0A8S5VIU7_9CAUD</name>
<dbReference type="EMBL" id="BK016273">
    <property type="protein sequence ID" value="DAG06511.1"/>
    <property type="molecule type" value="Genomic_DNA"/>
</dbReference>